<evidence type="ECO:0000313" key="3">
    <source>
        <dbReference type="EMBL" id="CAD8654399.1"/>
    </source>
</evidence>
<organism evidence="3">
    <name type="scientific">Pyramimonas obovata</name>
    <dbReference type="NCBI Taxonomy" id="1411642"/>
    <lineage>
        <taxon>Eukaryota</taxon>
        <taxon>Viridiplantae</taxon>
        <taxon>Chlorophyta</taxon>
        <taxon>Pyramimonadophyceae</taxon>
        <taxon>Pyramimonadales</taxon>
        <taxon>Pyramimonadaceae</taxon>
        <taxon>Pyramimonas</taxon>
        <taxon>Pyramimonas incertae sedis</taxon>
    </lineage>
</organism>
<dbReference type="InterPro" id="IPR036291">
    <property type="entry name" value="NAD(P)-bd_dom_sf"/>
</dbReference>
<dbReference type="GO" id="GO:0044877">
    <property type="term" value="F:protein-containing complex binding"/>
    <property type="evidence" value="ECO:0007669"/>
    <property type="project" value="TreeGrafter"/>
</dbReference>
<dbReference type="Pfam" id="PF01370">
    <property type="entry name" value="Epimerase"/>
    <property type="match status" value="1"/>
</dbReference>
<dbReference type="EMBL" id="HBFA01006621">
    <property type="protein sequence ID" value="CAD8654399.1"/>
    <property type="molecule type" value="Transcribed_RNA"/>
</dbReference>
<gene>
    <name evidence="3" type="ORF">POBO1169_LOCUS3437</name>
</gene>
<dbReference type="InterPro" id="IPR051207">
    <property type="entry name" value="ComplexI_NDUFA9_subunit"/>
</dbReference>
<dbReference type="InterPro" id="IPR001509">
    <property type="entry name" value="Epimerase_deHydtase"/>
</dbReference>
<accession>A0A7S0QX38</accession>
<dbReference type="Gene3D" id="3.40.50.720">
    <property type="entry name" value="NAD(P)-binding Rossmann-like Domain"/>
    <property type="match status" value="1"/>
</dbReference>
<dbReference type="AlphaFoldDB" id="A0A7S0QX38"/>
<dbReference type="GO" id="GO:0005739">
    <property type="term" value="C:mitochondrion"/>
    <property type="evidence" value="ECO:0007669"/>
    <property type="project" value="TreeGrafter"/>
</dbReference>
<feature type="region of interest" description="Disordered" evidence="1">
    <location>
        <begin position="59"/>
        <end position="79"/>
    </location>
</feature>
<evidence type="ECO:0000256" key="1">
    <source>
        <dbReference type="SAM" id="MobiDB-lite"/>
    </source>
</evidence>
<dbReference type="SUPFAM" id="SSF51735">
    <property type="entry name" value="NAD(P)-binding Rossmann-fold domains"/>
    <property type="match status" value="1"/>
</dbReference>
<dbReference type="PANTHER" id="PTHR12126">
    <property type="entry name" value="NADH-UBIQUINONE OXIDOREDUCTASE 39 KDA SUBUNIT-RELATED"/>
    <property type="match status" value="1"/>
</dbReference>
<sequence length="334" mass="34978">MLSESVSAAAICPSLTASLAAQRRCTWRHGVLKKVSTAQQRGNPTTFCAKRTPATLSSPKPMCPTPLVKKSSSKLRATSKAAEAPSSKKILVLGGTGYVGSEVCRIALSRGYSVVSVSRRGLVEGSDQLKGVDWRKGDVVADPAIVAHILSEGGFDGVMHAIGMLLESDANKFASGSGSVPTPGSTYDQVTRQTALAAASAFSAACEGTDASSPPPFVFVSAAEAGWTQDPPVPFLVSYLKAKRAVEDELLNNYGASNKFRPVILRPSLVYSMDRTASLPAVGAFFLGNMLKLPGIDRPVLVETLAKAALKAMEDESVAGVQNFEAMEDLAAAL</sequence>
<reference evidence="3" key="1">
    <citation type="submission" date="2021-01" db="EMBL/GenBank/DDBJ databases">
        <authorList>
            <person name="Corre E."/>
            <person name="Pelletier E."/>
            <person name="Niang G."/>
            <person name="Scheremetjew M."/>
            <person name="Finn R."/>
            <person name="Kale V."/>
            <person name="Holt S."/>
            <person name="Cochrane G."/>
            <person name="Meng A."/>
            <person name="Brown T."/>
            <person name="Cohen L."/>
        </authorList>
    </citation>
    <scope>NUCLEOTIDE SEQUENCE</scope>
    <source>
        <strain evidence="3">CCMP722</strain>
    </source>
</reference>
<protein>
    <recommendedName>
        <fullName evidence="2">NAD-dependent epimerase/dehydratase domain-containing protein</fullName>
    </recommendedName>
</protein>
<dbReference type="PANTHER" id="PTHR12126:SF15">
    <property type="entry name" value="NAD(P)-BINDING DOMAIN-CONTAINING PROTEIN"/>
    <property type="match status" value="1"/>
</dbReference>
<feature type="domain" description="NAD-dependent epimerase/dehydratase" evidence="2">
    <location>
        <begin position="90"/>
        <end position="274"/>
    </location>
</feature>
<proteinExistence type="predicted"/>
<name>A0A7S0QX38_9CHLO</name>
<evidence type="ECO:0000259" key="2">
    <source>
        <dbReference type="Pfam" id="PF01370"/>
    </source>
</evidence>